<protein>
    <submittedName>
        <fullName evidence="2">Uncharacterized protein</fullName>
    </submittedName>
</protein>
<accession>A0ABW7GDG5</accession>
<evidence type="ECO:0000313" key="2">
    <source>
        <dbReference type="EMBL" id="MFG6459995.1"/>
    </source>
</evidence>
<dbReference type="RefSeq" id="WP_394508794.1">
    <property type="nucleotide sequence ID" value="NZ_JBIGHX010000001.1"/>
</dbReference>
<gene>
    <name evidence="2" type="ORF">ACG04Q_00340</name>
</gene>
<dbReference type="InterPro" id="IPR012338">
    <property type="entry name" value="Beta-lactam/transpept-like"/>
</dbReference>
<proteinExistence type="predicted"/>
<sequence length="330" mass="35247">MPSTAHTLLLLLAGTPLWTQAAPTPAQRADAARLTAEASAACVAAQPFYWELGDATKPLASGRAGDGAPERDTRMAIASASKWLYGAFVAERRQGQLTAEDVKFLHFQSGYTNYRVCRRDQTIAACLENPLNGRGRPDPATENRFAYNGGHLQKHAVLMGLGSLGPAGLAQAVQQALAPALGADWQLSYSQAMPAGGGVTSAGDYARFLRALLDGRLQLGALLGTQAVCTSPQACPRDAVKTPIPSAERWHYSLAHWVEDDPQMGDGAFSSPGAFGFYPWISADRRFYGLVAREQRHGVLSMDAGEKPAVASVGCGRQIRAAWLDGQPRR</sequence>
<dbReference type="EMBL" id="JBIGHX010000001">
    <property type="protein sequence ID" value="MFG6459995.1"/>
    <property type="molecule type" value="Genomic_DNA"/>
</dbReference>
<evidence type="ECO:0000256" key="1">
    <source>
        <dbReference type="SAM" id="SignalP"/>
    </source>
</evidence>
<organism evidence="2 3">
    <name type="scientific">Pelomonas lactea</name>
    <dbReference type="NCBI Taxonomy" id="3299030"/>
    <lineage>
        <taxon>Bacteria</taxon>
        <taxon>Pseudomonadati</taxon>
        <taxon>Pseudomonadota</taxon>
        <taxon>Betaproteobacteria</taxon>
        <taxon>Burkholderiales</taxon>
        <taxon>Sphaerotilaceae</taxon>
        <taxon>Roseateles</taxon>
    </lineage>
</organism>
<dbReference type="Proteomes" id="UP001606302">
    <property type="component" value="Unassembled WGS sequence"/>
</dbReference>
<keyword evidence="1" id="KW-0732">Signal</keyword>
<feature type="chain" id="PRO_5046598730" evidence="1">
    <location>
        <begin position="22"/>
        <end position="330"/>
    </location>
</feature>
<evidence type="ECO:0000313" key="3">
    <source>
        <dbReference type="Proteomes" id="UP001606302"/>
    </source>
</evidence>
<comment type="caution">
    <text evidence="2">The sequence shown here is derived from an EMBL/GenBank/DDBJ whole genome shotgun (WGS) entry which is preliminary data.</text>
</comment>
<keyword evidence="3" id="KW-1185">Reference proteome</keyword>
<feature type="signal peptide" evidence="1">
    <location>
        <begin position="1"/>
        <end position="21"/>
    </location>
</feature>
<dbReference type="SUPFAM" id="SSF56601">
    <property type="entry name" value="beta-lactamase/transpeptidase-like"/>
    <property type="match status" value="1"/>
</dbReference>
<reference evidence="2 3" key="1">
    <citation type="submission" date="2024-08" db="EMBL/GenBank/DDBJ databases">
        <authorList>
            <person name="Lu H."/>
        </authorList>
    </citation>
    <scope>NUCLEOTIDE SEQUENCE [LARGE SCALE GENOMIC DNA]</scope>
    <source>
        <strain evidence="2 3">DXS20W</strain>
    </source>
</reference>
<dbReference type="Gene3D" id="3.40.710.10">
    <property type="entry name" value="DD-peptidase/beta-lactamase superfamily"/>
    <property type="match status" value="1"/>
</dbReference>
<name>A0ABW7GDG5_9BURK</name>